<feature type="chain" id="PRO_5004751096" evidence="1">
    <location>
        <begin position="25"/>
        <end position="100"/>
    </location>
</feature>
<sequence>MCIPCTINRFSFLTLLPLAVYVNGVAYNTKSYIAGMGVLSEYTRIFLPDLVTPFLDQWEGKCCQDKKECCQEKKECTDKNCTDKKCNEEKKCCTEGQCKK</sequence>
<accession>V6LYX2</accession>
<dbReference type="AlphaFoldDB" id="V6LYX2"/>
<evidence type="ECO:0000313" key="2">
    <source>
        <dbReference type="EMBL" id="EST48931.1"/>
    </source>
</evidence>
<dbReference type="EMBL" id="KI545971">
    <property type="protein sequence ID" value="EST48931.1"/>
    <property type="molecule type" value="Genomic_DNA"/>
</dbReference>
<keyword evidence="1" id="KW-0732">Signal</keyword>
<reference evidence="2" key="1">
    <citation type="journal article" date="2014" name="PLoS Genet.">
        <title>The Genome of Spironucleus salmonicida Highlights a Fish Pathogen Adapted to Fluctuating Environments.</title>
        <authorList>
            <person name="Xu F."/>
            <person name="Jerlstrom-Hultqvist J."/>
            <person name="Einarsson E."/>
            <person name="Astvaldsson A."/>
            <person name="Svard S.G."/>
            <person name="Andersson J.O."/>
        </authorList>
    </citation>
    <scope>NUCLEOTIDE SEQUENCE</scope>
</reference>
<organism evidence="2">
    <name type="scientific">Spironucleus salmonicida</name>
    <dbReference type="NCBI Taxonomy" id="348837"/>
    <lineage>
        <taxon>Eukaryota</taxon>
        <taxon>Metamonada</taxon>
        <taxon>Diplomonadida</taxon>
        <taxon>Hexamitidae</taxon>
        <taxon>Hexamitinae</taxon>
        <taxon>Spironucleus</taxon>
    </lineage>
</organism>
<proteinExistence type="predicted"/>
<evidence type="ECO:0000256" key="1">
    <source>
        <dbReference type="SAM" id="SignalP"/>
    </source>
</evidence>
<feature type="signal peptide" evidence="1">
    <location>
        <begin position="1"/>
        <end position="24"/>
    </location>
</feature>
<protein>
    <submittedName>
        <fullName evidence="2">Cysteine-rich protein</fullName>
    </submittedName>
</protein>
<name>V6LYX2_9EUKA</name>
<gene>
    <name evidence="2" type="ORF">SS50377_10836</name>
</gene>